<keyword evidence="8" id="KW-1185">Reference proteome</keyword>
<dbReference type="GO" id="GO:0034244">
    <property type="term" value="P:negative regulation of transcription elongation by RNA polymerase II"/>
    <property type="evidence" value="ECO:0007669"/>
    <property type="project" value="TreeGrafter"/>
</dbReference>
<evidence type="ECO:0000313" key="8">
    <source>
        <dbReference type="Proteomes" id="UP000054495"/>
    </source>
</evidence>
<comment type="subcellular location">
    <subcellularLocation>
        <location evidence="1">Nucleus</location>
    </subcellularLocation>
</comment>
<evidence type="ECO:0000256" key="2">
    <source>
        <dbReference type="ARBA" id="ARBA00005726"/>
    </source>
</evidence>
<keyword evidence="4" id="KW-0805">Transcription regulation</keyword>
<dbReference type="GO" id="GO:0003723">
    <property type="term" value="F:RNA binding"/>
    <property type="evidence" value="ECO:0007669"/>
    <property type="project" value="TreeGrafter"/>
</dbReference>
<dbReference type="PANTHER" id="PTHR12144">
    <property type="entry name" value="NEGATIVE ELONGATION FACTOR D"/>
    <property type="match status" value="1"/>
</dbReference>
<dbReference type="GO" id="GO:0032021">
    <property type="term" value="C:NELF complex"/>
    <property type="evidence" value="ECO:0007669"/>
    <property type="project" value="TreeGrafter"/>
</dbReference>
<gene>
    <name evidence="7" type="ORF">ANCCEY_15509</name>
</gene>
<dbReference type="PANTHER" id="PTHR12144:SF0">
    <property type="entry name" value="NEGATIVE ELONGATION FACTOR C_D"/>
    <property type="match status" value="1"/>
</dbReference>
<keyword evidence="5" id="KW-0804">Transcription</keyword>
<keyword evidence="3" id="KW-0678">Repressor</keyword>
<evidence type="ECO:0000256" key="5">
    <source>
        <dbReference type="ARBA" id="ARBA00023163"/>
    </source>
</evidence>
<reference evidence="7 8" key="1">
    <citation type="submission" date="2013-05" db="EMBL/GenBank/DDBJ databases">
        <title>Draft genome of the parasitic nematode Anyclostoma ceylanicum.</title>
        <authorList>
            <person name="Mitreva M."/>
        </authorList>
    </citation>
    <scope>NUCLEOTIDE SEQUENCE [LARGE SCALE GENOMIC DNA]</scope>
</reference>
<evidence type="ECO:0000256" key="3">
    <source>
        <dbReference type="ARBA" id="ARBA00022491"/>
    </source>
</evidence>
<evidence type="ECO:0000313" key="7">
    <source>
        <dbReference type="EMBL" id="EPB65428.1"/>
    </source>
</evidence>
<comment type="similarity">
    <text evidence="2">Belongs to the NELF-D family.</text>
</comment>
<evidence type="ECO:0000256" key="4">
    <source>
        <dbReference type="ARBA" id="ARBA00023015"/>
    </source>
</evidence>
<name>A0A0D6L4Q2_9BILA</name>
<dbReference type="Pfam" id="PF04858">
    <property type="entry name" value="TH1"/>
    <property type="match status" value="1"/>
</dbReference>
<organism evidence="7 8">
    <name type="scientific">Ancylostoma ceylanicum</name>
    <dbReference type="NCBI Taxonomy" id="53326"/>
    <lineage>
        <taxon>Eukaryota</taxon>
        <taxon>Metazoa</taxon>
        <taxon>Ecdysozoa</taxon>
        <taxon>Nematoda</taxon>
        <taxon>Chromadorea</taxon>
        <taxon>Rhabditida</taxon>
        <taxon>Rhabditina</taxon>
        <taxon>Rhabditomorpha</taxon>
        <taxon>Strongyloidea</taxon>
        <taxon>Ancylostomatidae</taxon>
        <taxon>Ancylostomatinae</taxon>
        <taxon>Ancylostoma</taxon>
    </lineage>
</organism>
<dbReference type="Proteomes" id="UP000054495">
    <property type="component" value="Unassembled WGS sequence"/>
</dbReference>
<dbReference type="EMBL" id="KE128529">
    <property type="protein sequence ID" value="EPB65428.1"/>
    <property type="molecule type" value="Genomic_DNA"/>
</dbReference>
<proteinExistence type="inferred from homology"/>
<protein>
    <submittedName>
        <fullName evidence="7">Uncharacterized protein</fullName>
    </submittedName>
</protein>
<feature type="non-terminal residue" evidence="7">
    <location>
        <position position="93"/>
    </location>
</feature>
<sequence>MADSLRAEMEGREHETTALRTALAQTADDQQYILPLPPPISIIRDPIFIELLLDSLFHYQGPKTIPEHRFKYIFLLACAASVSETRSSNGRRT</sequence>
<dbReference type="InterPro" id="IPR006942">
    <property type="entry name" value="TH1"/>
</dbReference>
<evidence type="ECO:0000256" key="1">
    <source>
        <dbReference type="ARBA" id="ARBA00004123"/>
    </source>
</evidence>
<dbReference type="AlphaFoldDB" id="A0A0D6L4Q2"/>
<accession>A0A0D6L4Q2</accession>
<evidence type="ECO:0000256" key="6">
    <source>
        <dbReference type="ARBA" id="ARBA00023242"/>
    </source>
</evidence>
<keyword evidence="6" id="KW-0539">Nucleus</keyword>